<feature type="domain" description="RING-type" evidence="10">
    <location>
        <begin position="43"/>
        <end position="83"/>
    </location>
</feature>
<organism evidence="11 12">
    <name type="scientific">Ceratopteris richardii</name>
    <name type="common">Triangle waterfern</name>
    <dbReference type="NCBI Taxonomy" id="49495"/>
    <lineage>
        <taxon>Eukaryota</taxon>
        <taxon>Viridiplantae</taxon>
        <taxon>Streptophyta</taxon>
        <taxon>Embryophyta</taxon>
        <taxon>Tracheophyta</taxon>
        <taxon>Polypodiopsida</taxon>
        <taxon>Polypodiidae</taxon>
        <taxon>Polypodiales</taxon>
        <taxon>Pteridineae</taxon>
        <taxon>Pteridaceae</taxon>
        <taxon>Parkerioideae</taxon>
        <taxon>Ceratopteris</taxon>
    </lineage>
</organism>
<name>A0A8T2RWM8_CERRI</name>
<dbReference type="InterPro" id="IPR013083">
    <property type="entry name" value="Znf_RING/FYVE/PHD"/>
</dbReference>
<keyword evidence="7" id="KW-0862">Zinc</keyword>
<evidence type="ECO:0000256" key="6">
    <source>
        <dbReference type="ARBA" id="ARBA00022786"/>
    </source>
</evidence>
<keyword evidence="5 8" id="KW-0863">Zinc-finger</keyword>
<feature type="region of interest" description="Disordered" evidence="9">
    <location>
        <begin position="162"/>
        <end position="184"/>
    </location>
</feature>
<dbReference type="PROSITE" id="PS50089">
    <property type="entry name" value="ZF_RING_2"/>
    <property type="match status" value="1"/>
</dbReference>
<dbReference type="OrthoDB" id="8062037at2759"/>
<dbReference type="PANTHER" id="PTHR46463:SF16">
    <property type="entry name" value="E3 UBIQUITIN-PROTEIN LIGASE RHF1A"/>
    <property type="match status" value="1"/>
</dbReference>
<feature type="region of interest" description="Disordered" evidence="9">
    <location>
        <begin position="282"/>
        <end position="302"/>
    </location>
</feature>
<dbReference type="Pfam" id="PF13639">
    <property type="entry name" value="zf-RING_2"/>
    <property type="match status" value="1"/>
</dbReference>
<evidence type="ECO:0000259" key="10">
    <source>
        <dbReference type="PROSITE" id="PS50089"/>
    </source>
</evidence>
<feature type="compositionally biased region" description="Basic and acidic residues" evidence="9">
    <location>
        <begin position="165"/>
        <end position="180"/>
    </location>
</feature>
<sequence>MMTMEHEEGGVADQRESGWLIAASSSAAAFVEGGIQDSCHDLCSICLEPFSSVDPATVTTCNHEYHLQCVLEWAQRSRDCPMCLQRLTLNNPTNQQLLEAYVQEQGVRHDGWVDTHVVEASNLPSYTYDGREFRECVAHQFSAEDIAERHILFVSQHQSTARTRPYSEESHGRYNAEHEPSQGVQERWSSFNDSQMKSRFLAVSTKCKEIFTRTTHGFKERFCARMSDAGGRFQEIRTRMSDAGGRFQEINTDALRQTLRRVTPAVDEIEEIPLVSTENGSFRKVSSLPNRTAARPNTQDLT</sequence>
<evidence type="ECO:0000313" key="12">
    <source>
        <dbReference type="Proteomes" id="UP000825935"/>
    </source>
</evidence>
<keyword evidence="4" id="KW-0479">Metal-binding</keyword>
<evidence type="ECO:0000256" key="2">
    <source>
        <dbReference type="ARBA" id="ARBA00012483"/>
    </source>
</evidence>
<gene>
    <name evidence="11" type="ORF">KP509_24G032000</name>
</gene>
<proteinExistence type="predicted"/>
<dbReference type="GO" id="GO:0008270">
    <property type="term" value="F:zinc ion binding"/>
    <property type="evidence" value="ECO:0007669"/>
    <property type="project" value="UniProtKB-KW"/>
</dbReference>
<comment type="catalytic activity">
    <reaction evidence="1">
        <text>S-ubiquitinyl-[E2 ubiquitin-conjugating enzyme]-L-cysteine + [acceptor protein]-L-lysine = [E2 ubiquitin-conjugating enzyme]-L-cysteine + N(6)-ubiquitinyl-[acceptor protein]-L-lysine.</text>
        <dbReference type="EC" id="2.3.2.27"/>
    </reaction>
</comment>
<feature type="compositionally biased region" description="Polar residues" evidence="9">
    <location>
        <begin position="287"/>
        <end position="302"/>
    </location>
</feature>
<dbReference type="PANTHER" id="PTHR46463">
    <property type="entry name" value="ZINC FINGER, RING/FYVE/PHD-TYPE"/>
    <property type="match status" value="1"/>
</dbReference>
<evidence type="ECO:0000256" key="4">
    <source>
        <dbReference type="ARBA" id="ARBA00022723"/>
    </source>
</evidence>
<evidence type="ECO:0000256" key="5">
    <source>
        <dbReference type="ARBA" id="ARBA00022771"/>
    </source>
</evidence>
<dbReference type="Gene3D" id="3.30.40.10">
    <property type="entry name" value="Zinc/RING finger domain, C3HC4 (zinc finger)"/>
    <property type="match status" value="1"/>
</dbReference>
<evidence type="ECO:0000256" key="7">
    <source>
        <dbReference type="ARBA" id="ARBA00022833"/>
    </source>
</evidence>
<dbReference type="EMBL" id="CM035429">
    <property type="protein sequence ID" value="KAH7299833.1"/>
    <property type="molecule type" value="Genomic_DNA"/>
</dbReference>
<keyword evidence="6" id="KW-0833">Ubl conjugation pathway</keyword>
<dbReference type="EC" id="2.3.2.27" evidence="2"/>
<dbReference type="SUPFAM" id="SSF57850">
    <property type="entry name" value="RING/U-box"/>
    <property type="match status" value="1"/>
</dbReference>
<dbReference type="InterPro" id="IPR001841">
    <property type="entry name" value="Znf_RING"/>
</dbReference>
<dbReference type="SMART" id="SM00184">
    <property type="entry name" value="RING"/>
    <property type="match status" value="1"/>
</dbReference>
<keyword evidence="12" id="KW-1185">Reference proteome</keyword>
<protein>
    <recommendedName>
        <fullName evidence="2">RING-type E3 ubiquitin transferase</fullName>
        <ecNumber evidence="2">2.3.2.27</ecNumber>
    </recommendedName>
</protein>
<evidence type="ECO:0000256" key="8">
    <source>
        <dbReference type="PROSITE-ProRule" id="PRU00175"/>
    </source>
</evidence>
<evidence type="ECO:0000313" key="11">
    <source>
        <dbReference type="EMBL" id="KAH7299833.1"/>
    </source>
</evidence>
<dbReference type="GO" id="GO:0061630">
    <property type="term" value="F:ubiquitin protein ligase activity"/>
    <property type="evidence" value="ECO:0007669"/>
    <property type="project" value="UniProtKB-EC"/>
</dbReference>
<reference evidence="11" key="1">
    <citation type="submission" date="2021-08" db="EMBL/GenBank/DDBJ databases">
        <title>WGS assembly of Ceratopteris richardii.</title>
        <authorList>
            <person name="Marchant D.B."/>
            <person name="Chen G."/>
            <person name="Jenkins J."/>
            <person name="Shu S."/>
            <person name="Leebens-Mack J."/>
            <person name="Grimwood J."/>
            <person name="Schmutz J."/>
            <person name="Soltis P."/>
            <person name="Soltis D."/>
            <person name="Chen Z.-H."/>
        </authorList>
    </citation>
    <scope>NUCLEOTIDE SEQUENCE</scope>
    <source>
        <strain evidence="11">Whitten #5841</strain>
        <tissue evidence="11">Leaf</tissue>
    </source>
</reference>
<evidence type="ECO:0000256" key="1">
    <source>
        <dbReference type="ARBA" id="ARBA00000900"/>
    </source>
</evidence>
<keyword evidence="3" id="KW-0808">Transferase</keyword>
<evidence type="ECO:0000256" key="3">
    <source>
        <dbReference type="ARBA" id="ARBA00022679"/>
    </source>
</evidence>
<accession>A0A8T2RWM8</accession>
<evidence type="ECO:0000256" key="9">
    <source>
        <dbReference type="SAM" id="MobiDB-lite"/>
    </source>
</evidence>
<dbReference type="AlphaFoldDB" id="A0A8T2RWM8"/>
<comment type="caution">
    <text evidence="11">The sequence shown here is derived from an EMBL/GenBank/DDBJ whole genome shotgun (WGS) entry which is preliminary data.</text>
</comment>
<dbReference type="Proteomes" id="UP000825935">
    <property type="component" value="Chromosome 24"/>
</dbReference>